<evidence type="ECO:0000313" key="5">
    <source>
        <dbReference type="Proteomes" id="UP000022447"/>
    </source>
</evidence>
<protein>
    <recommendedName>
        <fullName evidence="1">peptidyl-tRNA hydrolase</fullName>
        <ecNumber evidence="1">3.1.1.29</ecNumber>
    </recommendedName>
</protein>
<evidence type="ECO:0000313" key="4">
    <source>
        <dbReference type="EMBL" id="ETX13341.1"/>
    </source>
</evidence>
<gene>
    <name evidence="4" type="ORF">OCH239_10890</name>
</gene>
<dbReference type="Gene3D" id="3.40.1490.10">
    <property type="entry name" value="Bit1"/>
    <property type="match status" value="1"/>
</dbReference>
<dbReference type="EMBL" id="JALZ01000029">
    <property type="protein sequence ID" value="ETX13341.1"/>
    <property type="molecule type" value="Genomic_DNA"/>
</dbReference>
<dbReference type="InterPro" id="IPR023476">
    <property type="entry name" value="Pep_tRNA_hydro_II_dom_sf"/>
</dbReference>
<accession>X7EDT2</accession>
<comment type="catalytic activity">
    <reaction evidence="3">
        <text>an N-acyl-L-alpha-aminoacyl-tRNA + H2O = an N-acyl-L-amino acid + a tRNA + H(+)</text>
        <dbReference type="Rhea" id="RHEA:54448"/>
        <dbReference type="Rhea" id="RHEA-COMP:10123"/>
        <dbReference type="Rhea" id="RHEA-COMP:13883"/>
        <dbReference type="ChEBI" id="CHEBI:15377"/>
        <dbReference type="ChEBI" id="CHEBI:15378"/>
        <dbReference type="ChEBI" id="CHEBI:59874"/>
        <dbReference type="ChEBI" id="CHEBI:78442"/>
        <dbReference type="ChEBI" id="CHEBI:138191"/>
        <dbReference type="EC" id="3.1.1.29"/>
    </reaction>
</comment>
<dbReference type="InterPro" id="IPR002833">
    <property type="entry name" value="PTH2"/>
</dbReference>
<dbReference type="Proteomes" id="UP000022447">
    <property type="component" value="Unassembled WGS sequence"/>
</dbReference>
<proteinExistence type="predicted"/>
<organism evidence="4 5">
    <name type="scientific">Roseivivax halodurans JCM 10272</name>
    <dbReference type="NCBI Taxonomy" id="1449350"/>
    <lineage>
        <taxon>Bacteria</taxon>
        <taxon>Pseudomonadati</taxon>
        <taxon>Pseudomonadota</taxon>
        <taxon>Alphaproteobacteria</taxon>
        <taxon>Rhodobacterales</taxon>
        <taxon>Roseobacteraceae</taxon>
        <taxon>Roseivivax</taxon>
    </lineage>
</organism>
<name>X7EDT2_9RHOB</name>
<reference evidence="4 5" key="1">
    <citation type="submission" date="2014-01" db="EMBL/GenBank/DDBJ databases">
        <title>Roseivivax halodurans JCM 10272 Genome Sequencing.</title>
        <authorList>
            <person name="Lai Q."/>
            <person name="Li G."/>
            <person name="Shao Z."/>
        </authorList>
    </citation>
    <scope>NUCLEOTIDE SEQUENCE [LARGE SCALE GENOMIC DNA]</scope>
    <source>
        <strain evidence="4 5">JCM 10272</strain>
    </source>
</reference>
<dbReference type="OrthoDB" id="305758at2"/>
<evidence type="ECO:0000256" key="3">
    <source>
        <dbReference type="ARBA" id="ARBA00048707"/>
    </source>
</evidence>
<keyword evidence="2" id="KW-0378">Hydrolase</keyword>
<dbReference type="RefSeq" id="WP_037265326.1">
    <property type="nucleotide sequence ID" value="NZ_JALZ01000029.1"/>
</dbReference>
<evidence type="ECO:0000256" key="1">
    <source>
        <dbReference type="ARBA" id="ARBA00013260"/>
    </source>
</evidence>
<evidence type="ECO:0000256" key="2">
    <source>
        <dbReference type="ARBA" id="ARBA00022801"/>
    </source>
</evidence>
<sequence>MRLYAVLRGDLIMSEGKSNAQAGHAYVDALLLSLTDPDPEIRARAEAYAALRPGTKICLDGGGHARLERLADRFEATGIPCARIVDQGHVEPPHFDGSPVLTALGVGPFLKSDTPRALRRLSMWRGGARGRCAMS</sequence>
<dbReference type="STRING" id="1449350.OCH239_10890"/>
<keyword evidence="5" id="KW-1185">Reference proteome</keyword>
<dbReference type="SUPFAM" id="SSF102462">
    <property type="entry name" value="Peptidyl-tRNA hydrolase II"/>
    <property type="match status" value="1"/>
</dbReference>
<dbReference type="EC" id="3.1.1.29" evidence="1"/>
<dbReference type="GO" id="GO:0004045">
    <property type="term" value="F:peptidyl-tRNA hydrolase activity"/>
    <property type="evidence" value="ECO:0007669"/>
    <property type="project" value="UniProtKB-EC"/>
</dbReference>
<comment type="caution">
    <text evidence="4">The sequence shown here is derived from an EMBL/GenBank/DDBJ whole genome shotgun (WGS) entry which is preliminary data.</text>
</comment>
<dbReference type="AlphaFoldDB" id="X7EDT2"/>
<dbReference type="Pfam" id="PF01981">
    <property type="entry name" value="PTH2"/>
    <property type="match status" value="1"/>
</dbReference>